<organism evidence="1 2">
    <name type="scientific">Riccia fluitans</name>
    <dbReference type="NCBI Taxonomy" id="41844"/>
    <lineage>
        <taxon>Eukaryota</taxon>
        <taxon>Viridiplantae</taxon>
        <taxon>Streptophyta</taxon>
        <taxon>Embryophyta</taxon>
        <taxon>Marchantiophyta</taxon>
        <taxon>Marchantiopsida</taxon>
        <taxon>Marchantiidae</taxon>
        <taxon>Marchantiales</taxon>
        <taxon>Ricciaceae</taxon>
        <taxon>Riccia</taxon>
    </lineage>
</organism>
<protein>
    <submittedName>
        <fullName evidence="1">Uncharacterized protein</fullName>
    </submittedName>
</protein>
<gene>
    <name evidence="1" type="ORF">R1flu_004780</name>
</gene>
<dbReference type="AlphaFoldDB" id="A0ABD1YR93"/>
<accession>A0ABD1YR93</accession>
<evidence type="ECO:0000313" key="2">
    <source>
        <dbReference type="Proteomes" id="UP001605036"/>
    </source>
</evidence>
<evidence type="ECO:0000313" key="1">
    <source>
        <dbReference type="EMBL" id="KAL2633301.1"/>
    </source>
</evidence>
<comment type="caution">
    <text evidence="1">The sequence shown here is derived from an EMBL/GenBank/DDBJ whole genome shotgun (WGS) entry which is preliminary data.</text>
</comment>
<sequence length="116" mass="13278">MLSDVDSEETEFSANPVYHRREPVVRSDLLSFAPREWMVRYPTSPHASRQGSISHSPPYAVTRAETSSKLHVTILARARGLQTFVYRGLPFRRCHFSRSGPAFLDDALFWCEEHIG</sequence>
<keyword evidence="2" id="KW-1185">Reference proteome</keyword>
<reference evidence="1 2" key="1">
    <citation type="submission" date="2024-09" db="EMBL/GenBank/DDBJ databases">
        <title>Chromosome-scale assembly of Riccia fluitans.</title>
        <authorList>
            <person name="Paukszto L."/>
            <person name="Sawicki J."/>
            <person name="Karawczyk K."/>
            <person name="Piernik-Szablinska J."/>
            <person name="Szczecinska M."/>
            <person name="Mazdziarz M."/>
        </authorList>
    </citation>
    <scope>NUCLEOTIDE SEQUENCE [LARGE SCALE GENOMIC DNA]</scope>
    <source>
        <strain evidence="1">Rf_01</strain>
        <tissue evidence="1">Aerial parts of the thallus</tissue>
    </source>
</reference>
<name>A0ABD1YR93_9MARC</name>
<dbReference type="Proteomes" id="UP001605036">
    <property type="component" value="Unassembled WGS sequence"/>
</dbReference>
<dbReference type="EMBL" id="JBHFFA010000003">
    <property type="protein sequence ID" value="KAL2633301.1"/>
    <property type="molecule type" value="Genomic_DNA"/>
</dbReference>
<proteinExistence type="predicted"/>